<dbReference type="EMBL" id="CP058708">
    <property type="protein sequence ID" value="QLH50480.1"/>
    <property type="molecule type" value="Genomic_DNA"/>
</dbReference>
<reference evidence="1 2" key="1">
    <citation type="journal article" date="2019" name="Microbiome">
        <title>Annotated bacterial chromosomes from frame-shift-corrected long-read metagenomic data.</title>
        <authorList>
            <person name="Arumugam K."/>
            <person name="Bagci C."/>
            <person name="Bessarab I."/>
            <person name="Beier S."/>
            <person name="Buchfink B."/>
            <person name="Gorska A."/>
            <person name="Qiu G."/>
            <person name="Huson D.H."/>
            <person name="Williams R.B.H."/>
        </authorList>
    </citation>
    <scope>NUCLEOTIDE SEQUENCE [LARGE SCALE GENOMIC DNA]</scope>
    <source>
        <strain evidence="1">SSA1</strain>
    </source>
</reference>
<protein>
    <submittedName>
        <fullName evidence="1">Uncharacterized protein</fullName>
    </submittedName>
</protein>
<gene>
    <name evidence="1" type="ORF">HWD57_12340</name>
</gene>
<proteinExistence type="predicted"/>
<evidence type="ECO:0000313" key="2">
    <source>
        <dbReference type="Proteomes" id="UP000509684"/>
    </source>
</evidence>
<accession>A0A7D5SAQ7</accession>
<dbReference type="Proteomes" id="UP000509684">
    <property type="component" value="Chromosome"/>
</dbReference>
<dbReference type="KEGG" id="acog:HWD57_12340"/>
<name>A0A7D5SAQ7_9PROT</name>
<dbReference type="AlphaFoldDB" id="A0A7D5SAQ7"/>
<organism evidence="1 2">
    <name type="scientific">Candidatus Accumulibacter cognatus</name>
    <dbReference type="NCBI Taxonomy" id="2954383"/>
    <lineage>
        <taxon>Bacteria</taxon>
        <taxon>Pseudomonadati</taxon>
        <taxon>Pseudomonadota</taxon>
        <taxon>Betaproteobacteria</taxon>
        <taxon>Candidatus Accumulibacter</taxon>
    </lineage>
</organism>
<sequence length="87" mass="9778">MSTALERRTAKLEQAAYPDADHVDIIFRRIIRTVGDEIVRAVIGDRILERGAHETEDAFMERSKAEALAGTGHRPCRVILLPEQVPQ</sequence>
<evidence type="ECO:0000313" key="1">
    <source>
        <dbReference type="EMBL" id="QLH50480.1"/>
    </source>
</evidence>